<evidence type="ECO:0000313" key="1">
    <source>
        <dbReference type="EMBL" id="PWN51613.1"/>
    </source>
</evidence>
<keyword evidence="2" id="KW-1185">Reference proteome</keyword>
<accession>A0ACD0P0I8</accession>
<protein>
    <submittedName>
        <fullName evidence="1">Uncharacterized protein</fullName>
    </submittedName>
</protein>
<organism evidence="1 2">
    <name type="scientific">Violaceomyces palustris</name>
    <dbReference type="NCBI Taxonomy" id="1673888"/>
    <lineage>
        <taxon>Eukaryota</taxon>
        <taxon>Fungi</taxon>
        <taxon>Dikarya</taxon>
        <taxon>Basidiomycota</taxon>
        <taxon>Ustilaginomycotina</taxon>
        <taxon>Ustilaginomycetes</taxon>
        <taxon>Violaceomycetales</taxon>
        <taxon>Violaceomycetaceae</taxon>
        <taxon>Violaceomyces</taxon>
    </lineage>
</organism>
<name>A0ACD0P0I8_9BASI</name>
<sequence length="1049" mass="114890">MSETSRPASPLSGSIQEVTEESTVGGDGKRLGATEPSSSLSNSSVEYTSYDDQGRSVTITEDISPDMDLPKASESEAERLADKSADDLRDQHAQERLAEVRVQVNSLFDKFVATGKESSASGNVSHELSDSEERSQKTILSRDLPVVLEEFERQRGFPVIDAWLVPQLEALVKENPDLPISPEFLVKMIIGLEGAAPPSDDNMDSNDGEADHISNPTADHHSSDFTSSDEDDRAPRSYYGNHNPDDSREEVRFPTLVQSSPPPTIGAFPRSRSDFANLSTRGSSSTLIQPRKITNSDPSDSPFAAGKRSPSSRARSSTPIETSPSRSKRDRKSSGNGSEDKEVLRGKGKQRPPSAWTKPRPLALAQRARRISDSSTGSIEGIGKGSFDSDHHPRRPRQVSQPVSGNESAPWSSGIPRSFSSGSATGYQFPRATSPTTEVNWQGWGGSSSSRGASPGVDETSYQPFSALSPSASNRPGSALGHGSPGGSRYAPFDSHGADESIVRSTKEELLVAEDKIEQLQRLVAEKQRRLSGIQDEHEEAMYGMQTELDELKSEVHFLKKEEKETKASEKELQVQIATFEQEIAQLQRQLEAQKSSYARLKRDYDDQCEASEKLRDTLREKSEELRVMKEDQTQLSAHVKEWEREKKEHESAIQQLRRDLEGSSETLEALTEQKQVNSVLQETIDRLKFELDEARRPSSGFTEGRNSSQPPSLSKRLGNELAKHFVVHEQNEEEDEDALGGSGSETEAEIDQDRSVDSIVETVIRRRKRISRKTAGVQLISTGTQTESDGMAVSELSEHGEEASGSSAHANPVDAAPPTYNEAALEKEILARCHPAHVCVEATATDPPNHPPANKDSKLVQVAYEELSRGLGTRCLFMEQTIKQKRSETDVETSTGDEGEVRKREQGSTSPSPDEGTGSNVVDIRVKKSSGSLAIVTFAILGLAEPWTPRKRREGIDPWSTILFLTGILLGLLLFRFSGLGESHHYYHFGLGGAEDGSKMIAANSLGLPFGWSDDHHLARHGLAKGRDVEGRLSILAKPGSAIKWSPV</sequence>
<dbReference type="Proteomes" id="UP000245626">
    <property type="component" value="Unassembled WGS sequence"/>
</dbReference>
<proteinExistence type="predicted"/>
<dbReference type="EMBL" id="KZ819830">
    <property type="protein sequence ID" value="PWN51613.1"/>
    <property type="molecule type" value="Genomic_DNA"/>
</dbReference>
<gene>
    <name evidence="1" type="ORF">IE53DRAFT_43617</name>
</gene>
<reference evidence="1 2" key="1">
    <citation type="journal article" date="2018" name="Mol. Biol. Evol.">
        <title>Broad Genomic Sampling Reveals a Smut Pathogenic Ancestry of the Fungal Clade Ustilaginomycotina.</title>
        <authorList>
            <person name="Kijpornyongpan T."/>
            <person name="Mondo S.J."/>
            <person name="Barry K."/>
            <person name="Sandor L."/>
            <person name="Lee J."/>
            <person name="Lipzen A."/>
            <person name="Pangilinan J."/>
            <person name="LaButti K."/>
            <person name="Hainaut M."/>
            <person name="Henrissat B."/>
            <person name="Grigoriev I.V."/>
            <person name="Spatafora J.W."/>
            <person name="Aime M.C."/>
        </authorList>
    </citation>
    <scope>NUCLEOTIDE SEQUENCE [LARGE SCALE GENOMIC DNA]</scope>
    <source>
        <strain evidence="1 2">SA 807</strain>
    </source>
</reference>
<evidence type="ECO:0000313" key="2">
    <source>
        <dbReference type="Proteomes" id="UP000245626"/>
    </source>
</evidence>